<sequence>MVKLPDKDEGKEEAEDRWCSLGTEMKACYWAKLVQSDDYSWVFNGWLVFGTNPQFPCRFFNLYPPWPGHTTTPRADKKQNKRTNFESAFVISPGNELRRRLRGKTLEDDENTKNHLI</sequence>
<dbReference type="Proteomes" id="UP001164929">
    <property type="component" value="Chromosome 9"/>
</dbReference>
<evidence type="ECO:0000313" key="2">
    <source>
        <dbReference type="Proteomes" id="UP001164929"/>
    </source>
</evidence>
<proteinExistence type="predicted"/>
<dbReference type="EMBL" id="JAQIZT010000009">
    <property type="protein sequence ID" value="KAJ6985630.1"/>
    <property type="molecule type" value="Genomic_DNA"/>
</dbReference>
<gene>
    <name evidence="1" type="ORF">NC653_023545</name>
</gene>
<comment type="caution">
    <text evidence="1">The sequence shown here is derived from an EMBL/GenBank/DDBJ whole genome shotgun (WGS) entry which is preliminary data.</text>
</comment>
<reference evidence="1" key="1">
    <citation type="journal article" date="2023" name="Mol. Ecol. Resour.">
        <title>Chromosome-level genome assembly of a triploid poplar Populus alba 'Berolinensis'.</title>
        <authorList>
            <person name="Chen S."/>
            <person name="Yu Y."/>
            <person name="Wang X."/>
            <person name="Wang S."/>
            <person name="Zhang T."/>
            <person name="Zhou Y."/>
            <person name="He R."/>
            <person name="Meng N."/>
            <person name="Wang Y."/>
            <person name="Liu W."/>
            <person name="Liu Z."/>
            <person name="Liu J."/>
            <person name="Guo Q."/>
            <person name="Huang H."/>
            <person name="Sederoff R.R."/>
            <person name="Wang G."/>
            <person name="Qu G."/>
            <person name="Chen S."/>
        </authorList>
    </citation>
    <scope>NUCLEOTIDE SEQUENCE</scope>
    <source>
        <strain evidence="1">SC-2020</strain>
    </source>
</reference>
<keyword evidence="2" id="KW-1185">Reference proteome</keyword>
<organism evidence="1 2">
    <name type="scientific">Populus alba x Populus x berolinensis</name>
    <dbReference type="NCBI Taxonomy" id="444605"/>
    <lineage>
        <taxon>Eukaryota</taxon>
        <taxon>Viridiplantae</taxon>
        <taxon>Streptophyta</taxon>
        <taxon>Embryophyta</taxon>
        <taxon>Tracheophyta</taxon>
        <taxon>Spermatophyta</taxon>
        <taxon>Magnoliopsida</taxon>
        <taxon>eudicotyledons</taxon>
        <taxon>Gunneridae</taxon>
        <taxon>Pentapetalae</taxon>
        <taxon>rosids</taxon>
        <taxon>fabids</taxon>
        <taxon>Malpighiales</taxon>
        <taxon>Salicaceae</taxon>
        <taxon>Saliceae</taxon>
        <taxon>Populus</taxon>
    </lineage>
</organism>
<accession>A0AAD6MHR0</accession>
<name>A0AAD6MHR0_9ROSI</name>
<dbReference type="AlphaFoldDB" id="A0AAD6MHR0"/>
<evidence type="ECO:0000313" key="1">
    <source>
        <dbReference type="EMBL" id="KAJ6985630.1"/>
    </source>
</evidence>
<protein>
    <submittedName>
        <fullName evidence="1">Uncharacterized protein</fullName>
    </submittedName>
</protein>